<comment type="function">
    <text evidence="11">Pectinolytic enzyme consist of four classes of enzymes: pectin lyase, polygalacturonase, pectin methylesterase and rhamnogalacturonase. Among pectinolytic enzymes, pectin lyase is the most important in depolymerization of pectin, since it cleaves internal glycosidic bonds of highly methylated pectins. Favors pectate, the anion, over pectin, the methyl ester.</text>
</comment>
<dbReference type="PANTHER" id="PTHR42970">
    <property type="entry name" value="PECTATE LYASE C-RELATED"/>
    <property type="match status" value="1"/>
</dbReference>
<gene>
    <name evidence="12" type="ORF">Pr1d_37550</name>
</gene>
<dbReference type="PANTHER" id="PTHR42970:SF1">
    <property type="entry name" value="PECTATE LYASE C-RELATED"/>
    <property type="match status" value="1"/>
</dbReference>
<protein>
    <recommendedName>
        <fullName evidence="4">Probable pectate lyase C</fullName>
        <ecNumber evidence="3">4.2.2.2</ecNumber>
    </recommendedName>
</protein>
<dbReference type="InterPro" id="IPR018247">
    <property type="entry name" value="EF_Hand_1_Ca_BS"/>
</dbReference>
<keyword evidence="5" id="KW-0479">Metal-binding</keyword>
<keyword evidence="8" id="KW-0119">Carbohydrate metabolism</keyword>
<keyword evidence="6" id="KW-0325">Glycoprotein</keyword>
<dbReference type="InterPro" id="IPR011050">
    <property type="entry name" value="Pectin_lyase_fold/virulence"/>
</dbReference>
<evidence type="ECO:0000256" key="6">
    <source>
        <dbReference type="ARBA" id="ARBA00023180"/>
    </source>
</evidence>
<evidence type="ECO:0000256" key="4">
    <source>
        <dbReference type="ARBA" id="ARBA00016512"/>
    </source>
</evidence>
<dbReference type="InterPro" id="IPR002105">
    <property type="entry name" value="Dockerin_1_rpt"/>
</dbReference>
<proteinExistence type="inferred from homology"/>
<evidence type="ECO:0000256" key="1">
    <source>
        <dbReference type="ARBA" id="ARBA00000695"/>
    </source>
</evidence>
<evidence type="ECO:0000256" key="5">
    <source>
        <dbReference type="ARBA" id="ARBA00022723"/>
    </source>
</evidence>
<dbReference type="PROSITE" id="PS00018">
    <property type="entry name" value="EF_HAND_1"/>
    <property type="match status" value="3"/>
</dbReference>
<dbReference type="OrthoDB" id="233439at2"/>
<dbReference type="KEGG" id="bgok:Pr1d_37550"/>
<accession>A0A5B9QQP2</accession>
<evidence type="ECO:0000313" key="13">
    <source>
        <dbReference type="Proteomes" id="UP000323917"/>
    </source>
</evidence>
<name>A0A5B9QQP2_9BACT</name>
<comment type="similarity">
    <text evidence="2">Belongs to the polysaccharide lyase 1 family.</text>
</comment>
<evidence type="ECO:0000256" key="10">
    <source>
        <dbReference type="ARBA" id="ARBA00023326"/>
    </source>
</evidence>
<organism evidence="12 13">
    <name type="scientific">Bythopirellula goksoeyrii</name>
    <dbReference type="NCBI Taxonomy" id="1400387"/>
    <lineage>
        <taxon>Bacteria</taxon>
        <taxon>Pseudomonadati</taxon>
        <taxon>Planctomycetota</taxon>
        <taxon>Planctomycetia</taxon>
        <taxon>Pirellulales</taxon>
        <taxon>Lacipirellulaceae</taxon>
        <taxon>Bythopirellula</taxon>
    </lineage>
</organism>
<keyword evidence="13" id="KW-1185">Reference proteome</keyword>
<dbReference type="Proteomes" id="UP000323917">
    <property type="component" value="Chromosome"/>
</dbReference>
<dbReference type="Pfam" id="PF00404">
    <property type="entry name" value="Dockerin_1"/>
    <property type="match status" value="1"/>
</dbReference>
<evidence type="ECO:0000256" key="11">
    <source>
        <dbReference type="ARBA" id="ARBA00025679"/>
    </source>
</evidence>
<dbReference type="SUPFAM" id="SSF51126">
    <property type="entry name" value="Pectin lyase-like"/>
    <property type="match status" value="1"/>
</dbReference>
<sequence length="798" mass="84101">MLSFSSASSYGRCSLGVTFLLVSSVSVSWAQLPFFPGAEGYGGSFSGTAPAAGWFSNATVYRVTNLNDSGAGSLRGAFQENSTNKIIIFDVAGTINLTSDNLDIKNLSNYYIAGQTAPGPVTVYGDMVQLTHSGGKENRNVILRYMSFRKGTGDNSDSITFAGSGLGTNMILDHVSASWSEDEILSVANNNTNVTVQYSTIHDALVSNHAYGSLIRPRISSQVTFHHNLYAHNASRQARFGTYNGETLTADFRNNVVYNFRDRASYTGGSSESDQEKSDINYVGNYIVAGPGTQGNPNVAFSVDKNVDTRVYQSGNFIDPDKDAVLDGSNTGMAMFVINNQTDQTLEFMGSPFATPPVATQTATDAYHQIVDYVGNWWWARDAIDSRVIGNVTNFTGVPLGAAAPNASELNGLLAAPMTSHPVGYDADNDGMADAWETLHGGNLVWNADFDNDGYINLIEFINEKGEFPAPAPIVFNGGFNNRYAHIMNWKTDDGGITAGSNWQPSKYDLAVIETGSVVVDAVGQHAGMLLVAPNAGNNATLSINSGWLNAAERVEVGSAMGEGTLVMGASGTLFAPMVSVGAMGELSGSGEIIGNVLNEGLVSPGASPGTMDLSGNFVQNAGGTLKMEIASTSSFDKLIIGGTLMAGGTLDIDLLSFTPEAGNSFDLFDFSNSIGAFVLDLPGLTSGLAWDDSNLLTSGVLSVVASVVENADFDEDGEVDGRDFLIWQRGFGSAGSLATGDANNDGSVDAIDLGIWQNQYGTSVALASAHAVPEPVGLTLLLCALGAFFQLRSDRSC</sequence>
<dbReference type="RefSeq" id="WP_148074781.1">
    <property type="nucleotide sequence ID" value="NZ_CP042913.1"/>
</dbReference>
<dbReference type="GO" id="GO:0004553">
    <property type="term" value="F:hydrolase activity, hydrolyzing O-glycosyl compounds"/>
    <property type="evidence" value="ECO:0007669"/>
    <property type="project" value="InterPro"/>
</dbReference>
<dbReference type="EMBL" id="CP042913">
    <property type="protein sequence ID" value="QEG36441.1"/>
    <property type="molecule type" value="Genomic_DNA"/>
</dbReference>
<dbReference type="GO" id="GO:0000272">
    <property type="term" value="P:polysaccharide catabolic process"/>
    <property type="evidence" value="ECO:0007669"/>
    <property type="project" value="UniProtKB-KW"/>
</dbReference>
<evidence type="ECO:0000256" key="3">
    <source>
        <dbReference type="ARBA" id="ARBA00012272"/>
    </source>
</evidence>
<dbReference type="GO" id="GO:0071555">
    <property type="term" value="P:cell wall organization"/>
    <property type="evidence" value="ECO:0007669"/>
    <property type="project" value="UniProtKB-KW"/>
</dbReference>
<evidence type="ECO:0000313" key="12">
    <source>
        <dbReference type="EMBL" id="QEG36441.1"/>
    </source>
</evidence>
<evidence type="ECO:0000256" key="8">
    <source>
        <dbReference type="ARBA" id="ARBA00023277"/>
    </source>
</evidence>
<dbReference type="EC" id="4.2.2.2" evidence="3"/>
<evidence type="ECO:0000256" key="2">
    <source>
        <dbReference type="ARBA" id="ARBA00010980"/>
    </source>
</evidence>
<keyword evidence="7" id="KW-0456">Lyase</keyword>
<evidence type="ECO:0000256" key="9">
    <source>
        <dbReference type="ARBA" id="ARBA00023316"/>
    </source>
</evidence>
<dbReference type="GO" id="GO:0030570">
    <property type="term" value="F:pectate lyase activity"/>
    <property type="evidence" value="ECO:0007669"/>
    <property type="project" value="UniProtKB-EC"/>
</dbReference>
<keyword evidence="9" id="KW-0961">Cell wall biogenesis/degradation</keyword>
<dbReference type="GO" id="GO:0046872">
    <property type="term" value="F:metal ion binding"/>
    <property type="evidence" value="ECO:0007669"/>
    <property type="project" value="UniProtKB-KW"/>
</dbReference>
<dbReference type="Gene3D" id="2.160.20.10">
    <property type="entry name" value="Single-stranded right-handed beta-helix, Pectin lyase-like"/>
    <property type="match status" value="1"/>
</dbReference>
<dbReference type="AlphaFoldDB" id="A0A5B9QQP2"/>
<dbReference type="InterPro" id="IPR012334">
    <property type="entry name" value="Pectin_lyas_fold"/>
</dbReference>
<dbReference type="InterPro" id="IPR052063">
    <property type="entry name" value="Polysaccharide_Lyase_1"/>
</dbReference>
<keyword evidence="10" id="KW-0624">Polysaccharide degradation</keyword>
<comment type="catalytic activity">
    <reaction evidence="1">
        <text>Eliminative cleavage of (1-&gt;4)-alpha-D-galacturonan to give oligosaccharides with 4-deoxy-alpha-D-galact-4-enuronosyl groups at their non-reducing ends.</text>
        <dbReference type="EC" id="4.2.2.2"/>
    </reaction>
</comment>
<evidence type="ECO:0000256" key="7">
    <source>
        <dbReference type="ARBA" id="ARBA00023239"/>
    </source>
</evidence>
<reference evidence="12 13" key="1">
    <citation type="submission" date="2019-08" db="EMBL/GenBank/DDBJ databases">
        <title>Deep-cultivation of Planctomycetes and their phenomic and genomic characterization uncovers novel biology.</title>
        <authorList>
            <person name="Wiegand S."/>
            <person name="Jogler M."/>
            <person name="Boedeker C."/>
            <person name="Pinto D."/>
            <person name="Vollmers J."/>
            <person name="Rivas-Marin E."/>
            <person name="Kohn T."/>
            <person name="Peeters S.H."/>
            <person name="Heuer A."/>
            <person name="Rast P."/>
            <person name="Oberbeckmann S."/>
            <person name="Bunk B."/>
            <person name="Jeske O."/>
            <person name="Meyerdierks A."/>
            <person name="Storesund J.E."/>
            <person name="Kallscheuer N."/>
            <person name="Luecker S."/>
            <person name="Lage O.M."/>
            <person name="Pohl T."/>
            <person name="Merkel B.J."/>
            <person name="Hornburger P."/>
            <person name="Mueller R.-W."/>
            <person name="Bruemmer F."/>
            <person name="Labrenz M."/>
            <person name="Spormann A.M."/>
            <person name="Op den Camp H."/>
            <person name="Overmann J."/>
            <person name="Amann R."/>
            <person name="Jetten M.S.M."/>
            <person name="Mascher T."/>
            <person name="Medema M.H."/>
            <person name="Devos D.P."/>
            <person name="Kaster A.-K."/>
            <person name="Ovreas L."/>
            <person name="Rohde M."/>
            <person name="Galperin M.Y."/>
            <person name="Jogler C."/>
        </authorList>
    </citation>
    <scope>NUCLEOTIDE SEQUENCE [LARGE SCALE GENOMIC DNA]</scope>
    <source>
        <strain evidence="12 13">Pr1d</strain>
    </source>
</reference>